<evidence type="ECO:0000256" key="6">
    <source>
        <dbReference type="SAM" id="MobiDB-lite"/>
    </source>
</evidence>
<proteinExistence type="inferred from homology"/>
<gene>
    <name evidence="9" type="ORF">NQ318_016074</name>
</gene>
<evidence type="ECO:0000259" key="8">
    <source>
        <dbReference type="PROSITE" id="PS50850"/>
    </source>
</evidence>
<keyword evidence="5 7" id="KW-0472">Membrane</keyword>
<feature type="transmembrane region" description="Helical" evidence="7">
    <location>
        <begin position="158"/>
        <end position="175"/>
    </location>
</feature>
<feature type="domain" description="Major facilitator superfamily (MFS) profile" evidence="8">
    <location>
        <begin position="27"/>
        <end position="287"/>
    </location>
</feature>
<evidence type="ECO:0000256" key="1">
    <source>
        <dbReference type="ARBA" id="ARBA00004141"/>
    </source>
</evidence>
<dbReference type="Gene3D" id="1.20.1250.20">
    <property type="entry name" value="MFS general substrate transporter like domains"/>
    <property type="match status" value="1"/>
</dbReference>
<dbReference type="GO" id="GO:0016020">
    <property type="term" value="C:membrane"/>
    <property type="evidence" value="ECO:0007669"/>
    <property type="project" value="UniProtKB-SubCell"/>
</dbReference>
<dbReference type="Pfam" id="PF12832">
    <property type="entry name" value="MFS_1_like"/>
    <property type="match status" value="1"/>
</dbReference>
<accession>A0AAV8XQZ4</accession>
<keyword evidence="3 7" id="KW-0812">Transmembrane</keyword>
<dbReference type="InterPro" id="IPR051717">
    <property type="entry name" value="MFS_MFSD6"/>
</dbReference>
<dbReference type="SUPFAM" id="SSF103473">
    <property type="entry name" value="MFS general substrate transporter"/>
    <property type="match status" value="1"/>
</dbReference>
<dbReference type="InterPro" id="IPR020846">
    <property type="entry name" value="MFS_dom"/>
</dbReference>
<dbReference type="PANTHER" id="PTHR16172">
    <property type="entry name" value="MAJOR FACILITATOR SUPERFAMILY DOMAIN-CONTAINING PROTEIN 6-LIKE"/>
    <property type="match status" value="1"/>
</dbReference>
<dbReference type="InterPro" id="IPR036259">
    <property type="entry name" value="MFS_trans_sf"/>
</dbReference>
<feature type="region of interest" description="Disordered" evidence="6">
    <location>
        <begin position="261"/>
        <end position="287"/>
    </location>
</feature>
<organism evidence="9 10">
    <name type="scientific">Aromia moschata</name>
    <dbReference type="NCBI Taxonomy" id="1265417"/>
    <lineage>
        <taxon>Eukaryota</taxon>
        <taxon>Metazoa</taxon>
        <taxon>Ecdysozoa</taxon>
        <taxon>Arthropoda</taxon>
        <taxon>Hexapoda</taxon>
        <taxon>Insecta</taxon>
        <taxon>Pterygota</taxon>
        <taxon>Neoptera</taxon>
        <taxon>Endopterygota</taxon>
        <taxon>Coleoptera</taxon>
        <taxon>Polyphaga</taxon>
        <taxon>Cucujiformia</taxon>
        <taxon>Chrysomeloidea</taxon>
        <taxon>Cerambycidae</taxon>
        <taxon>Cerambycinae</taxon>
        <taxon>Callichromatini</taxon>
        <taxon>Aromia</taxon>
    </lineage>
</organism>
<feature type="transmembrane region" description="Helical" evidence="7">
    <location>
        <begin position="187"/>
        <end position="205"/>
    </location>
</feature>
<dbReference type="InterPro" id="IPR024989">
    <property type="entry name" value="MFS_assoc_dom"/>
</dbReference>
<evidence type="ECO:0000256" key="2">
    <source>
        <dbReference type="ARBA" id="ARBA00005241"/>
    </source>
</evidence>
<reference evidence="9" key="1">
    <citation type="journal article" date="2023" name="Insect Mol. Biol.">
        <title>Genome sequencing provides insights into the evolution of gene families encoding plant cell wall-degrading enzymes in longhorned beetles.</title>
        <authorList>
            <person name="Shin N.R."/>
            <person name="Okamura Y."/>
            <person name="Kirsch R."/>
            <person name="Pauchet Y."/>
        </authorList>
    </citation>
    <scope>NUCLEOTIDE SEQUENCE</scope>
    <source>
        <strain evidence="9">AMC_N1</strain>
    </source>
</reference>
<dbReference type="GO" id="GO:0022857">
    <property type="term" value="F:transmembrane transporter activity"/>
    <property type="evidence" value="ECO:0007669"/>
    <property type="project" value="InterPro"/>
</dbReference>
<protein>
    <recommendedName>
        <fullName evidence="8">Major facilitator superfamily (MFS) profile domain-containing protein</fullName>
    </recommendedName>
</protein>
<comment type="similarity">
    <text evidence="2">Belongs to the major facilitator superfamily. MFSD6 family.</text>
</comment>
<sequence>MLFINLEFKKAATSIVSDVITVLKKMELIALFISCLILGCAWGFIESFLFWLLEDLGGSKSLMGLTITVGGIIGIPLLVLSGPIVKKLGHANVIFIGFIFYTIRLLGYSLIYNPWLCLIFEAMESITFGLSFTAAVTYAAKLSTVTTDTSIQGMLGGLYYGVGKGVGSLIGGYLIKPIGIRHTFQTFAVMVTVVGIIYCAFYHLYLKKNPSQGTDITKKDVEKKKGPEHFQEVDLKAKAEIAEIQADLPVVYEDAMCNPAYETTEIEDEEEEARESEKKTPTMNGQL</sequence>
<feature type="transmembrane region" description="Helical" evidence="7">
    <location>
        <begin position="118"/>
        <end position="138"/>
    </location>
</feature>
<feature type="transmembrane region" description="Helical" evidence="7">
    <location>
        <begin position="91"/>
        <end position="111"/>
    </location>
</feature>
<feature type="compositionally biased region" description="Acidic residues" evidence="6">
    <location>
        <begin position="264"/>
        <end position="274"/>
    </location>
</feature>
<comment type="caution">
    <text evidence="9">The sequence shown here is derived from an EMBL/GenBank/DDBJ whole genome shotgun (WGS) entry which is preliminary data.</text>
</comment>
<dbReference type="EMBL" id="JAPWTK010000373">
    <property type="protein sequence ID" value="KAJ8941442.1"/>
    <property type="molecule type" value="Genomic_DNA"/>
</dbReference>
<dbReference type="PANTHER" id="PTHR16172:SF35">
    <property type="entry name" value="MAJOR FACILITATOR SUPERFAMILY (MFS) PROFILE DOMAIN-CONTAINING PROTEIN"/>
    <property type="match status" value="1"/>
</dbReference>
<evidence type="ECO:0000256" key="3">
    <source>
        <dbReference type="ARBA" id="ARBA00022692"/>
    </source>
</evidence>
<keyword evidence="10" id="KW-1185">Reference proteome</keyword>
<dbReference type="PROSITE" id="PS50850">
    <property type="entry name" value="MFS"/>
    <property type="match status" value="1"/>
</dbReference>
<dbReference type="Proteomes" id="UP001162162">
    <property type="component" value="Unassembled WGS sequence"/>
</dbReference>
<evidence type="ECO:0000256" key="5">
    <source>
        <dbReference type="ARBA" id="ARBA00023136"/>
    </source>
</evidence>
<evidence type="ECO:0000313" key="9">
    <source>
        <dbReference type="EMBL" id="KAJ8941442.1"/>
    </source>
</evidence>
<dbReference type="AlphaFoldDB" id="A0AAV8XQZ4"/>
<evidence type="ECO:0000256" key="4">
    <source>
        <dbReference type="ARBA" id="ARBA00022989"/>
    </source>
</evidence>
<name>A0AAV8XQZ4_9CUCU</name>
<feature type="transmembrane region" description="Helical" evidence="7">
    <location>
        <begin position="65"/>
        <end position="85"/>
    </location>
</feature>
<evidence type="ECO:0000256" key="7">
    <source>
        <dbReference type="SAM" id="Phobius"/>
    </source>
</evidence>
<evidence type="ECO:0000313" key="10">
    <source>
        <dbReference type="Proteomes" id="UP001162162"/>
    </source>
</evidence>
<comment type="subcellular location">
    <subcellularLocation>
        <location evidence="1">Membrane</location>
        <topology evidence="1">Multi-pass membrane protein</topology>
    </subcellularLocation>
</comment>
<feature type="transmembrane region" description="Helical" evidence="7">
    <location>
        <begin position="28"/>
        <end position="53"/>
    </location>
</feature>
<keyword evidence="4 7" id="KW-1133">Transmembrane helix</keyword>